<sequence>MYRFGSLLSIALLSVTLPSCTAALDLERFHQSERTASASMAQFYDVRFSARSMTSHLGEYFEIRVVDRADRVQAKAVCTHLAQPDFSLYMKGVVPKTNPPYRLDFWADHNNSGKYDGIEGGINEKDHAWRRVLADPLPEDVRFIDNRYEVNFLHDTAFVDIFTDLTGKKISGEDTLLPFNLNIVGATAYVGKVIEVRVVEKESGRLVGLHRQGSAVDTYPAQILGILDEQTPYEVSTYVDANGDGKFSAGDPSWKVDLVSTSNGIASDFDLKSLPQTPIETGDP</sequence>
<dbReference type="STRING" id="1391654.AKJ09_05062"/>
<name>A0A0K1PXZ0_9BACT</name>
<evidence type="ECO:0000256" key="1">
    <source>
        <dbReference type="SAM" id="SignalP"/>
    </source>
</evidence>
<organism evidence="2 3">
    <name type="scientific">Labilithrix luteola</name>
    <dbReference type="NCBI Taxonomy" id="1391654"/>
    <lineage>
        <taxon>Bacteria</taxon>
        <taxon>Pseudomonadati</taxon>
        <taxon>Myxococcota</taxon>
        <taxon>Polyangia</taxon>
        <taxon>Polyangiales</taxon>
        <taxon>Labilitrichaceae</taxon>
        <taxon>Labilithrix</taxon>
    </lineage>
</organism>
<protein>
    <submittedName>
        <fullName evidence="2">Uncharacterized protein</fullName>
    </submittedName>
</protein>
<dbReference type="AlphaFoldDB" id="A0A0K1PXZ0"/>
<proteinExistence type="predicted"/>
<dbReference type="KEGG" id="llu:AKJ09_05062"/>
<gene>
    <name evidence="2" type="ORF">AKJ09_05062</name>
</gene>
<dbReference type="EMBL" id="CP012333">
    <property type="protein sequence ID" value="AKU98398.1"/>
    <property type="molecule type" value="Genomic_DNA"/>
</dbReference>
<dbReference type="RefSeq" id="WP_146649361.1">
    <property type="nucleotide sequence ID" value="NZ_CP012333.1"/>
</dbReference>
<feature type="chain" id="PRO_5005466560" evidence="1">
    <location>
        <begin position="23"/>
        <end position="284"/>
    </location>
</feature>
<evidence type="ECO:0000313" key="3">
    <source>
        <dbReference type="Proteomes" id="UP000064967"/>
    </source>
</evidence>
<accession>A0A0K1PXZ0</accession>
<dbReference type="Proteomes" id="UP000064967">
    <property type="component" value="Chromosome"/>
</dbReference>
<feature type="signal peptide" evidence="1">
    <location>
        <begin position="1"/>
        <end position="22"/>
    </location>
</feature>
<reference evidence="2 3" key="1">
    <citation type="submission" date="2015-08" db="EMBL/GenBank/DDBJ databases">
        <authorList>
            <person name="Babu N.S."/>
            <person name="Beckwith C.J."/>
            <person name="Beseler K.G."/>
            <person name="Brison A."/>
            <person name="Carone J.V."/>
            <person name="Caskin T.P."/>
            <person name="Diamond M."/>
            <person name="Durham M.E."/>
            <person name="Foxe J.M."/>
            <person name="Go M."/>
            <person name="Henderson B.A."/>
            <person name="Jones I.B."/>
            <person name="McGettigan J.A."/>
            <person name="Micheletti S.J."/>
            <person name="Nasrallah M.E."/>
            <person name="Ortiz D."/>
            <person name="Piller C.R."/>
            <person name="Privatt S.R."/>
            <person name="Schneider S.L."/>
            <person name="Sharp S."/>
            <person name="Smith T.C."/>
            <person name="Stanton J.D."/>
            <person name="Ullery H.E."/>
            <person name="Wilson R.J."/>
            <person name="Serrano M.G."/>
            <person name="Buck G."/>
            <person name="Lee V."/>
            <person name="Wang Y."/>
            <person name="Carvalho R."/>
            <person name="Voegtly L."/>
            <person name="Shi R."/>
            <person name="Duckworth R."/>
            <person name="Johnson A."/>
            <person name="Loviza R."/>
            <person name="Walstead R."/>
            <person name="Shah Z."/>
            <person name="Kiflezghi M."/>
            <person name="Wade K."/>
            <person name="Ball S.L."/>
            <person name="Bradley K.W."/>
            <person name="Asai D.J."/>
            <person name="Bowman C.A."/>
            <person name="Russell D.A."/>
            <person name="Pope W.H."/>
            <person name="Jacobs-Sera D."/>
            <person name="Hendrix R.W."/>
            <person name="Hatfull G.F."/>
        </authorList>
    </citation>
    <scope>NUCLEOTIDE SEQUENCE [LARGE SCALE GENOMIC DNA]</scope>
    <source>
        <strain evidence="2 3">DSM 27648</strain>
    </source>
</reference>
<keyword evidence="1" id="KW-0732">Signal</keyword>
<keyword evidence="3" id="KW-1185">Reference proteome</keyword>
<evidence type="ECO:0000313" key="2">
    <source>
        <dbReference type="EMBL" id="AKU98398.1"/>
    </source>
</evidence>